<keyword evidence="3" id="KW-1185">Reference proteome</keyword>
<reference evidence="2 3" key="1">
    <citation type="submission" date="2015-10" db="EMBL/GenBank/DDBJ databases">
        <title>Draft genome sequence of pyrrolomycin-producing Streptomyces vitaminophilus.</title>
        <authorList>
            <person name="Graham D.E."/>
            <person name="Mahan K.M."/>
            <person name="Klingeman D.M."/>
            <person name="Hettich R.L."/>
            <person name="Parry R.J."/>
        </authorList>
    </citation>
    <scope>NUCLEOTIDE SEQUENCE [LARGE SCALE GENOMIC DNA]</scope>
    <source>
        <strain evidence="2 3">ATCC 31673</strain>
    </source>
</reference>
<evidence type="ECO:0000313" key="2">
    <source>
        <dbReference type="EMBL" id="KRV50037.1"/>
    </source>
</evidence>
<feature type="compositionally biased region" description="Pro residues" evidence="1">
    <location>
        <begin position="52"/>
        <end position="62"/>
    </location>
</feature>
<feature type="compositionally biased region" description="Gly residues" evidence="1">
    <location>
        <begin position="31"/>
        <end position="40"/>
    </location>
</feature>
<proteinExistence type="predicted"/>
<name>A0A0T6LVE2_WENVI</name>
<evidence type="ECO:0000256" key="1">
    <source>
        <dbReference type="SAM" id="MobiDB-lite"/>
    </source>
</evidence>
<sequence>MLVTLTGARRSGGGGCDDDNDNSHSSSTSGGFPGGSTDGGSGDDFDIDMPTIEPPTFEPPTYDPATEPAIAPSETIDDPDALDEVDITSCDYDENTQELYSDLTVTNSASSGSYNYTITVKVEQTEGGVTNGNVLATDMVTLNSLTAGSSQNVTSKSYYPLQEYTTFECSVTAATKYPSS</sequence>
<organism evidence="2 3">
    <name type="scientific">Wenjunlia vitaminophila</name>
    <name type="common">Streptomyces vitaminophilus</name>
    <dbReference type="NCBI Taxonomy" id="76728"/>
    <lineage>
        <taxon>Bacteria</taxon>
        <taxon>Bacillati</taxon>
        <taxon>Actinomycetota</taxon>
        <taxon>Actinomycetes</taxon>
        <taxon>Kitasatosporales</taxon>
        <taxon>Streptomycetaceae</taxon>
        <taxon>Wenjunlia</taxon>
    </lineage>
</organism>
<dbReference type="RefSeq" id="WP_018385146.1">
    <property type="nucleotide sequence ID" value="NZ_LLZU01000007.1"/>
</dbReference>
<evidence type="ECO:0000313" key="3">
    <source>
        <dbReference type="Proteomes" id="UP000050867"/>
    </source>
</evidence>
<feature type="region of interest" description="Disordered" evidence="1">
    <location>
        <begin position="1"/>
        <end position="81"/>
    </location>
</feature>
<protein>
    <submittedName>
        <fullName evidence="2">Uncharacterized protein</fullName>
    </submittedName>
</protein>
<dbReference type="Proteomes" id="UP000050867">
    <property type="component" value="Unassembled WGS sequence"/>
</dbReference>
<dbReference type="AlphaFoldDB" id="A0A0T6LVE2"/>
<gene>
    <name evidence="2" type="ORF">AQ490_17585</name>
</gene>
<dbReference type="EMBL" id="LLZU01000007">
    <property type="protein sequence ID" value="KRV50037.1"/>
    <property type="molecule type" value="Genomic_DNA"/>
</dbReference>
<comment type="caution">
    <text evidence="2">The sequence shown here is derived from an EMBL/GenBank/DDBJ whole genome shotgun (WGS) entry which is preliminary data.</text>
</comment>
<accession>A0A0T6LVE2</accession>